<keyword evidence="5 7" id="KW-0808">Transferase</keyword>
<organism evidence="8 9">
    <name type="scientific">Laccaria amethystina LaAM-08-1</name>
    <dbReference type="NCBI Taxonomy" id="1095629"/>
    <lineage>
        <taxon>Eukaryota</taxon>
        <taxon>Fungi</taxon>
        <taxon>Dikarya</taxon>
        <taxon>Basidiomycota</taxon>
        <taxon>Agaricomycotina</taxon>
        <taxon>Agaricomycetes</taxon>
        <taxon>Agaricomycetidae</taxon>
        <taxon>Agaricales</taxon>
        <taxon>Agaricineae</taxon>
        <taxon>Hydnangiaceae</taxon>
        <taxon>Laccaria</taxon>
    </lineage>
</organism>
<evidence type="ECO:0000256" key="2">
    <source>
        <dbReference type="ARBA" id="ARBA00007424"/>
    </source>
</evidence>
<evidence type="ECO:0000256" key="6">
    <source>
        <dbReference type="ARBA" id="ARBA00048785"/>
    </source>
</evidence>
<reference evidence="9" key="2">
    <citation type="submission" date="2015-01" db="EMBL/GenBank/DDBJ databases">
        <title>Evolutionary Origins and Diversification of the Mycorrhizal Mutualists.</title>
        <authorList>
            <consortium name="DOE Joint Genome Institute"/>
            <consortium name="Mycorrhizal Genomics Consortium"/>
            <person name="Kohler A."/>
            <person name="Kuo A."/>
            <person name="Nagy L.G."/>
            <person name="Floudas D."/>
            <person name="Copeland A."/>
            <person name="Barry K.W."/>
            <person name="Cichocki N."/>
            <person name="Veneault-Fourrey C."/>
            <person name="LaButti K."/>
            <person name="Lindquist E.A."/>
            <person name="Lipzen A."/>
            <person name="Lundell T."/>
            <person name="Morin E."/>
            <person name="Murat C."/>
            <person name="Riley R."/>
            <person name="Ohm R."/>
            <person name="Sun H."/>
            <person name="Tunlid A."/>
            <person name="Henrissat B."/>
            <person name="Grigoriev I.V."/>
            <person name="Hibbett D.S."/>
            <person name="Martin F."/>
        </authorList>
    </citation>
    <scope>NUCLEOTIDE SEQUENCE [LARGE SCALE GENOMIC DNA]</scope>
    <source>
        <strain evidence="9">LaAM-08-1</strain>
    </source>
</reference>
<evidence type="ECO:0000313" key="9">
    <source>
        <dbReference type="Proteomes" id="UP000054477"/>
    </source>
</evidence>
<proteinExistence type="inferred from homology"/>
<evidence type="ECO:0000256" key="4">
    <source>
        <dbReference type="ARBA" id="ARBA00022619"/>
    </source>
</evidence>
<comment type="similarity">
    <text evidence="2 7">Belongs to the DMRL synthase family.</text>
</comment>
<dbReference type="SUPFAM" id="SSF52121">
    <property type="entry name" value="Lumazine synthase"/>
    <property type="match status" value="1"/>
</dbReference>
<gene>
    <name evidence="8" type="ORF">K443DRAFT_672647</name>
</gene>
<dbReference type="PANTHER" id="PTHR21058">
    <property type="entry name" value="6,7-DIMETHYL-8-RIBITYLLUMAZINE SYNTHASE DMRL SYNTHASE LUMAZINE SYNTHASE"/>
    <property type="match status" value="1"/>
</dbReference>
<accession>A0A0C9Y2R2</accession>
<comment type="pathway">
    <text evidence="1 7">Cofactor biosynthesis; riboflavin biosynthesis; riboflavin from 2-hydroxy-3-oxobutyl phosphate and 5-amino-6-(D-ribitylamino)uracil: step 1/2.</text>
</comment>
<keyword evidence="9" id="KW-1185">Reference proteome</keyword>
<comment type="catalytic activity">
    <reaction evidence="6 7">
        <text>(2S)-2-hydroxy-3-oxobutyl phosphate + 5-amino-6-(D-ribitylamino)uracil = 6,7-dimethyl-8-(1-D-ribityl)lumazine + phosphate + 2 H2O + H(+)</text>
        <dbReference type="Rhea" id="RHEA:26152"/>
        <dbReference type="ChEBI" id="CHEBI:15377"/>
        <dbReference type="ChEBI" id="CHEBI:15378"/>
        <dbReference type="ChEBI" id="CHEBI:15934"/>
        <dbReference type="ChEBI" id="CHEBI:43474"/>
        <dbReference type="ChEBI" id="CHEBI:58201"/>
        <dbReference type="ChEBI" id="CHEBI:58830"/>
        <dbReference type="EC" id="2.5.1.78"/>
    </reaction>
</comment>
<reference evidence="8 9" key="1">
    <citation type="submission" date="2014-04" db="EMBL/GenBank/DDBJ databases">
        <authorList>
            <consortium name="DOE Joint Genome Institute"/>
            <person name="Kuo A."/>
            <person name="Kohler A."/>
            <person name="Nagy L.G."/>
            <person name="Floudas D."/>
            <person name="Copeland A."/>
            <person name="Barry K.W."/>
            <person name="Cichocki N."/>
            <person name="Veneault-Fourrey C."/>
            <person name="LaButti K."/>
            <person name="Lindquist E.A."/>
            <person name="Lipzen A."/>
            <person name="Lundell T."/>
            <person name="Morin E."/>
            <person name="Murat C."/>
            <person name="Sun H."/>
            <person name="Tunlid A."/>
            <person name="Henrissat B."/>
            <person name="Grigoriev I.V."/>
            <person name="Hibbett D.S."/>
            <person name="Martin F."/>
            <person name="Nordberg H.P."/>
            <person name="Cantor M.N."/>
            <person name="Hua S.X."/>
        </authorList>
    </citation>
    <scope>NUCLEOTIDE SEQUENCE [LARGE SCALE GENOMIC DNA]</scope>
    <source>
        <strain evidence="8 9">LaAM-08-1</strain>
    </source>
</reference>
<comment type="function">
    <text evidence="7">Catalyzes the formation of 6,7-dimethyl-8-ribityllumazine by condensation of 5-amino-6-(D-ribitylamino)uracil with 3,4-dihydroxy-2-butanone 4-phosphate. This is the penultimate step in the biosynthesis of riboflavin.</text>
</comment>
<dbReference type="InterPro" id="IPR002180">
    <property type="entry name" value="LS/RS"/>
</dbReference>
<evidence type="ECO:0000256" key="5">
    <source>
        <dbReference type="ARBA" id="ARBA00022679"/>
    </source>
</evidence>
<dbReference type="GO" id="GO:0009231">
    <property type="term" value="P:riboflavin biosynthetic process"/>
    <property type="evidence" value="ECO:0007669"/>
    <property type="project" value="UniProtKB-UniPathway"/>
</dbReference>
<dbReference type="Gene3D" id="3.40.50.960">
    <property type="entry name" value="Lumazine/riboflavin synthase"/>
    <property type="match status" value="1"/>
</dbReference>
<evidence type="ECO:0000256" key="1">
    <source>
        <dbReference type="ARBA" id="ARBA00004917"/>
    </source>
</evidence>
<dbReference type="InterPro" id="IPR034964">
    <property type="entry name" value="LS"/>
</dbReference>
<evidence type="ECO:0000256" key="7">
    <source>
        <dbReference type="RuleBase" id="RU003795"/>
    </source>
</evidence>
<sequence length="208" mass="22038">MSATIKGISKSDVQYDGVALRVAIVHARWNKPVIDALVAGAVAKLKESGVKESNIVVQSVPGSFELPLACSRMIAGAHVQTSSNVTDLLSGLSFGGISNVETPATAATVTMPNEPFDAVIAVGVLIKGSTMHFEYICDSVSHALMKVQLDTGVPIIFGVLTALTDDQALERAGLGRGENKGHNHGEDWGLAAVEMGFHVRRWREGKFD</sequence>
<name>A0A0C9Y2R2_9AGAR</name>
<dbReference type="HOGENOM" id="CLU_089358_2_0_1"/>
<dbReference type="UniPathway" id="UPA00275">
    <property type="reaction ID" value="UER00404"/>
</dbReference>
<dbReference type="OrthoDB" id="2965at2759"/>
<dbReference type="GO" id="GO:0000906">
    <property type="term" value="F:6,7-dimethyl-8-ribityllumazine synthase activity"/>
    <property type="evidence" value="ECO:0007669"/>
    <property type="project" value="UniProtKB-EC"/>
</dbReference>
<dbReference type="PANTHER" id="PTHR21058:SF0">
    <property type="entry name" value="6,7-DIMETHYL-8-RIBITYLLUMAZINE SYNTHASE"/>
    <property type="match status" value="1"/>
</dbReference>
<dbReference type="GO" id="GO:0005758">
    <property type="term" value="C:mitochondrial intermembrane space"/>
    <property type="evidence" value="ECO:0007669"/>
    <property type="project" value="TreeGrafter"/>
</dbReference>
<dbReference type="GO" id="GO:0009349">
    <property type="term" value="C:riboflavin synthase complex"/>
    <property type="evidence" value="ECO:0007669"/>
    <property type="project" value="UniProtKB-UniRule"/>
</dbReference>
<keyword evidence="4 7" id="KW-0686">Riboflavin biosynthesis</keyword>
<dbReference type="InterPro" id="IPR036467">
    <property type="entry name" value="LS/RS_sf"/>
</dbReference>
<protein>
    <recommendedName>
        <fullName evidence="3 7">6,7-dimethyl-8-ribityllumazine synthase</fullName>
        <shortName evidence="7">DMRL synthase</shortName>
        <ecNumber evidence="3 7">2.5.1.78</ecNumber>
    </recommendedName>
</protein>
<evidence type="ECO:0000313" key="8">
    <source>
        <dbReference type="EMBL" id="KIK08164.1"/>
    </source>
</evidence>
<dbReference type="HAMAP" id="MF_00178">
    <property type="entry name" value="Lumazine_synth"/>
    <property type="match status" value="1"/>
</dbReference>
<dbReference type="FunFam" id="3.40.50.960:FF:000005">
    <property type="entry name" value="6,7-dimethyl-8-ribityllumazine synthase"/>
    <property type="match status" value="1"/>
</dbReference>
<dbReference type="AlphaFoldDB" id="A0A0C9Y2R2"/>
<dbReference type="Proteomes" id="UP000054477">
    <property type="component" value="Unassembled WGS sequence"/>
</dbReference>
<dbReference type="EMBL" id="KN838543">
    <property type="protein sequence ID" value="KIK08164.1"/>
    <property type="molecule type" value="Genomic_DNA"/>
</dbReference>
<dbReference type="CDD" id="cd09209">
    <property type="entry name" value="Lumazine_synthase-I"/>
    <property type="match status" value="1"/>
</dbReference>
<evidence type="ECO:0000256" key="3">
    <source>
        <dbReference type="ARBA" id="ARBA00012664"/>
    </source>
</evidence>
<dbReference type="Pfam" id="PF00885">
    <property type="entry name" value="DMRL_synthase"/>
    <property type="match status" value="2"/>
</dbReference>
<dbReference type="STRING" id="1095629.A0A0C9Y2R2"/>
<dbReference type="NCBIfam" id="TIGR00114">
    <property type="entry name" value="lumazine-synth"/>
    <property type="match status" value="1"/>
</dbReference>
<dbReference type="EC" id="2.5.1.78" evidence="3 7"/>